<reference evidence="1" key="2">
    <citation type="journal article" date="2015" name="Data Brief">
        <title>Shoot transcriptome of the giant reed, Arundo donax.</title>
        <authorList>
            <person name="Barrero R.A."/>
            <person name="Guerrero F.D."/>
            <person name="Moolhuijzen P."/>
            <person name="Goolsby J.A."/>
            <person name="Tidwell J."/>
            <person name="Bellgard S.E."/>
            <person name="Bellgard M.I."/>
        </authorList>
    </citation>
    <scope>NUCLEOTIDE SEQUENCE</scope>
    <source>
        <tissue evidence="1">Shoot tissue taken approximately 20 cm above the soil surface</tissue>
    </source>
</reference>
<sequence>MLWMPYSVISVSPHLGLTLPYTPRAAESVCLDALAFDEALQNVED</sequence>
<keyword evidence="1" id="KW-0547">Nucleotide-binding</keyword>
<keyword evidence="1" id="KW-0347">Helicase</keyword>
<proteinExistence type="predicted"/>
<organism evidence="1">
    <name type="scientific">Arundo donax</name>
    <name type="common">Giant reed</name>
    <name type="synonym">Donax arundinaceus</name>
    <dbReference type="NCBI Taxonomy" id="35708"/>
    <lineage>
        <taxon>Eukaryota</taxon>
        <taxon>Viridiplantae</taxon>
        <taxon>Streptophyta</taxon>
        <taxon>Embryophyta</taxon>
        <taxon>Tracheophyta</taxon>
        <taxon>Spermatophyta</taxon>
        <taxon>Magnoliopsida</taxon>
        <taxon>Liliopsida</taxon>
        <taxon>Poales</taxon>
        <taxon>Poaceae</taxon>
        <taxon>PACMAD clade</taxon>
        <taxon>Arundinoideae</taxon>
        <taxon>Arundineae</taxon>
        <taxon>Arundo</taxon>
    </lineage>
</organism>
<dbReference type="EMBL" id="GBRH01269906">
    <property type="protein sequence ID" value="JAD27989.1"/>
    <property type="molecule type" value="Transcribed_RNA"/>
</dbReference>
<keyword evidence="1" id="KW-0067">ATP-binding</keyword>
<keyword evidence="1" id="KW-0378">Hydrolase</keyword>
<dbReference type="AlphaFoldDB" id="A0A0A8YMV8"/>
<accession>A0A0A8YMV8</accession>
<dbReference type="GO" id="GO:0004386">
    <property type="term" value="F:helicase activity"/>
    <property type="evidence" value="ECO:0007669"/>
    <property type="project" value="UniProtKB-KW"/>
</dbReference>
<protein>
    <submittedName>
        <fullName evidence="1">Similar to DNA Helicase</fullName>
    </submittedName>
</protein>
<evidence type="ECO:0000313" key="1">
    <source>
        <dbReference type="EMBL" id="JAD27989.1"/>
    </source>
</evidence>
<name>A0A0A8YMV8_ARUDO</name>
<reference evidence="1" key="1">
    <citation type="submission" date="2014-09" db="EMBL/GenBank/DDBJ databases">
        <authorList>
            <person name="Magalhaes I.L.F."/>
            <person name="Oliveira U."/>
            <person name="Santos F.R."/>
            <person name="Vidigal T.H.D.A."/>
            <person name="Brescovit A.D."/>
            <person name="Santos A.J."/>
        </authorList>
    </citation>
    <scope>NUCLEOTIDE SEQUENCE</scope>
    <source>
        <tissue evidence="1">Shoot tissue taken approximately 20 cm above the soil surface</tissue>
    </source>
</reference>